<evidence type="ECO:0000256" key="1">
    <source>
        <dbReference type="ARBA" id="ARBA00022450"/>
    </source>
</evidence>
<feature type="domain" description="Carrier" evidence="8">
    <location>
        <begin position="1058"/>
        <end position="1136"/>
    </location>
</feature>
<keyword evidence="3" id="KW-0808">Transferase</keyword>
<keyword evidence="10" id="KW-1185">Reference proteome</keyword>
<keyword evidence="4" id="KW-0045">Antibiotic biosynthesis</keyword>
<evidence type="ECO:0000256" key="7">
    <source>
        <dbReference type="SAM" id="MobiDB-lite"/>
    </source>
</evidence>
<dbReference type="PANTHER" id="PTHR43775">
    <property type="entry name" value="FATTY ACID SYNTHASE"/>
    <property type="match status" value="1"/>
</dbReference>
<dbReference type="Pfam" id="PF18369">
    <property type="entry name" value="PKS_DE"/>
    <property type="match status" value="1"/>
</dbReference>
<dbReference type="InterPro" id="IPR009081">
    <property type="entry name" value="PP-bd_ACP"/>
</dbReference>
<dbReference type="SMART" id="SM00823">
    <property type="entry name" value="PKS_PP"/>
    <property type="match status" value="1"/>
</dbReference>
<dbReference type="Proteomes" id="UP000190539">
    <property type="component" value="Unassembled WGS sequence"/>
</dbReference>
<dbReference type="Pfam" id="PF00550">
    <property type="entry name" value="PP-binding"/>
    <property type="match status" value="1"/>
</dbReference>
<dbReference type="InterPro" id="IPR013968">
    <property type="entry name" value="PKS_KR"/>
</dbReference>
<keyword evidence="2" id="KW-0597">Phosphoprotein</keyword>
<sequence length="1220" mass="130465">MLTRERAWPRGDRLRRAGVSAFGISGTNAHVILEEAPLADIGEPEALTAPDTDRPPHALPWILSAKTPAAVRAQAARLLSHLEGHTAPKPEDVAFSLATTRPALEHRAVVVGRESEEFLSGLTSLSRGEAAEHVIETTVATGRLAFLFTGQGAQRPAMGRELYGASPVFTESMDTVAGRFDRYLERPLLEVLFADEHSPDARLLHQTSFAQCALFALEVGLFRLLASWGVRPDFLAGHSIGELAAAHVAGVMTLDDATQLVAARGRLMQALPSGGAMVSIRATEEEVRPLLTERVSIAAINGPSSVVVSGDEDAVREIVARFRAEGRRTTSLRVSHAFHSPRMEPMLDSFRRVAESLTFSEPSLPIVSGLTGTIAGPADLRSPDYWVRQVREAVRFRDQMAFLESQEVDTFAELGPSGVLSGMGEACLTTNPGTTTAFVPLLRAKHADDCSVTTALGHLRARGVEVDWSAVGTGTGQRVPLPTYAFQHERYWLADDGPTGSAVATPHGEDRTAAALWNAVEAEDPARVAHTLGLEEQPGWLQEMVPALSTWRRAEHRRSLLADWMYRVDWRPLSSASGPSPATGPWLVVSPTTGADPAARAVVSKALGGGTDLPESHIVRWEPGRTDRQTMGERVREAVAEIGAPLAGVVSLLALCPEDRAAGADAEGTLILAQALGDLGVDAPLWCLTQGAVSVGETDPLTAPRQAQVWGLGRVVSLEHPERWGGLIDLPPAPDDRVAVQLRDCLTREDGEDQLALRGPHVFAARLTRDDSRQDTSPVTPRTRGTALITGGTGALGAQVARWLARNGTERLVLVSRHGRTAPGAERLEAELASLGTRVSVIACDVGDRQALAEALRTVTAEQPVTAVFHAAGVPRTGLLTDTTSEEFADTVRAKVQGAEALHDALADQPLEAFVLFSSVAGVWGSGTQGAYAAGNAYLDALATYRRDRGLPATSVAWGPWARVGMATGEAGETLLRHGLRGMDPQAALAALTHAVSGGRNLVVADVDWERFAIGYTAARRRPLISDLAEVRELSGPAEEEDLARARRVRLAAMDAPQRQEALLRLVRQESAAVLAFPSPDAVEASRAFKDLGFDSLTAVEFRDRLASATGMSLPSALVFDHPSPAELSAHLSTCLAHGDDGETVDSVLDDLAQLEDRIRAVPADAPAQEEVERRIRALLSAWAASRGGGEKTEVRSRLNTATDDEMFDFIGRELGISET</sequence>
<evidence type="ECO:0000256" key="3">
    <source>
        <dbReference type="ARBA" id="ARBA00022679"/>
    </source>
</evidence>
<dbReference type="InterPro" id="IPR014043">
    <property type="entry name" value="Acyl_transferase_dom"/>
</dbReference>
<dbReference type="Gene3D" id="1.10.1200.10">
    <property type="entry name" value="ACP-like"/>
    <property type="match status" value="1"/>
</dbReference>
<dbReference type="SUPFAM" id="SSF52151">
    <property type="entry name" value="FabD/lysophospholipase-like"/>
    <property type="match status" value="1"/>
</dbReference>
<evidence type="ECO:0000256" key="2">
    <source>
        <dbReference type="ARBA" id="ARBA00022553"/>
    </source>
</evidence>
<dbReference type="InterPro" id="IPR020806">
    <property type="entry name" value="PKS_PP-bd"/>
</dbReference>
<dbReference type="InterPro" id="IPR036291">
    <property type="entry name" value="NAD(P)-bd_dom_sf"/>
</dbReference>
<dbReference type="SUPFAM" id="SSF47336">
    <property type="entry name" value="ACP-like"/>
    <property type="match status" value="1"/>
</dbReference>
<evidence type="ECO:0000313" key="9">
    <source>
        <dbReference type="EMBL" id="OON70454.1"/>
    </source>
</evidence>
<dbReference type="PROSITE" id="PS50075">
    <property type="entry name" value="CARRIER"/>
    <property type="match status" value="1"/>
</dbReference>
<dbReference type="GO" id="GO:0017000">
    <property type="term" value="P:antibiotic biosynthetic process"/>
    <property type="evidence" value="ECO:0007669"/>
    <property type="project" value="UniProtKB-KW"/>
</dbReference>
<keyword evidence="1" id="KW-0596">Phosphopantetheine</keyword>
<gene>
    <name evidence="9" type="ORF">B1H18_34620</name>
</gene>
<dbReference type="RefSeq" id="WP_077974571.1">
    <property type="nucleotide sequence ID" value="NZ_MVFC01000077.1"/>
</dbReference>
<dbReference type="Pfam" id="PF08659">
    <property type="entry name" value="KR"/>
    <property type="match status" value="1"/>
</dbReference>
<dbReference type="Gene3D" id="6.10.140.1830">
    <property type="match status" value="1"/>
</dbReference>
<dbReference type="PANTHER" id="PTHR43775:SF51">
    <property type="entry name" value="INACTIVE PHENOLPHTHIOCEROL SYNTHESIS POLYKETIDE SYNTHASE TYPE I PKS1-RELATED"/>
    <property type="match status" value="1"/>
</dbReference>
<dbReference type="InterPro" id="IPR036736">
    <property type="entry name" value="ACP-like_sf"/>
</dbReference>
<keyword evidence="5" id="KW-0511">Multifunctional enzyme</keyword>
<dbReference type="AlphaFoldDB" id="A0A1V3ZY70"/>
<protein>
    <recommendedName>
        <fullName evidence="8">Carrier domain-containing protein</fullName>
    </recommendedName>
</protein>
<dbReference type="Pfam" id="PF00698">
    <property type="entry name" value="Acyl_transf_1"/>
    <property type="match status" value="1"/>
</dbReference>
<dbReference type="SUPFAM" id="SSF51735">
    <property type="entry name" value="NAD(P)-binding Rossmann-fold domains"/>
    <property type="match status" value="2"/>
</dbReference>
<dbReference type="Gene3D" id="3.40.47.10">
    <property type="match status" value="1"/>
</dbReference>
<dbReference type="GO" id="GO:0006633">
    <property type="term" value="P:fatty acid biosynthetic process"/>
    <property type="evidence" value="ECO:0007669"/>
    <property type="project" value="TreeGrafter"/>
</dbReference>
<dbReference type="FunFam" id="3.40.366.10:FF:000002">
    <property type="entry name" value="Probable polyketide synthase 2"/>
    <property type="match status" value="1"/>
</dbReference>
<dbReference type="Gene3D" id="3.40.366.10">
    <property type="entry name" value="Malonyl-Coenzyme A Acyl Carrier Protein, domain 2"/>
    <property type="match status" value="1"/>
</dbReference>
<dbReference type="CDD" id="cd08952">
    <property type="entry name" value="KR_1_SDR_x"/>
    <property type="match status" value="1"/>
</dbReference>
<dbReference type="InterPro" id="IPR057326">
    <property type="entry name" value="KR_dom"/>
</dbReference>
<dbReference type="STRING" id="83656.B1H18_34620"/>
<evidence type="ECO:0000256" key="5">
    <source>
        <dbReference type="ARBA" id="ARBA00023268"/>
    </source>
</evidence>
<dbReference type="GO" id="GO:0004312">
    <property type="term" value="F:fatty acid synthase activity"/>
    <property type="evidence" value="ECO:0007669"/>
    <property type="project" value="TreeGrafter"/>
</dbReference>
<dbReference type="SMART" id="SM00827">
    <property type="entry name" value="PKS_AT"/>
    <property type="match status" value="1"/>
</dbReference>
<dbReference type="InterPro" id="IPR041618">
    <property type="entry name" value="PKS_DE"/>
</dbReference>
<dbReference type="SUPFAM" id="SSF55048">
    <property type="entry name" value="Probable ACP-binding domain of malonyl-CoA ACP transacylase"/>
    <property type="match status" value="1"/>
</dbReference>
<evidence type="ECO:0000256" key="4">
    <source>
        <dbReference type="ARBA" id="ARBA00023194"/>
    </source>
</evidence>
<dbReference type="InterPro" id="IPR050091">
    <property type="entry name" value="PKS_NRPS_Biosynth_Enz"/>
</dbReference>
<comment type="caution">
    <text evidence="9">The sequence shown here is derived from an EMBL/GenBank/DDBJ whole genome shotgun (WGS) entry which is preliminary data.</text>
</comment>
<proteinExistence type="predicted"/>
<dbReference type="Gene3D" id="3.30.70.3290">
    <property type="match status" value="1"/>
</dbReference>
<dbReference type="FunFam" id="1.10.1200.10:FF:000007">
    <property type="entry name" value="Probable polyketide synthase pks17"/>
    <property type="match status" value="1"/>
</dbReference>
<evidence type="ECO:0000256" key="6">
    <source>
        <dbReference type="ARBA" id="ARBA00023315"/>
    </source>
</evidence>
<dbReference type="Gene3D" id="3.40.50.720">
    <property type="entry name" value="NAD(P)-binding Rossmann-like Domain"/>
    <property type="match status" value="1"/>
</dbReference>
<dbReference type="InterPro" id="IPR016039">
    <property type="entry name" value="Thiolase-like"/>
</dbReference>
<reference evidence="9 10" key="1">
    <citation type="submission" date="2017-02" db="EMBL/GenBank/DDBJ databases">
        <title>Draft Genome Sequence of Streptomyces tsukubaensis F601, a Producer of the immunosuppressant tacrolimus FK506.</title>
        <authorList>
            <person name="Zong G."/>
            <person name="Zhong C."/>
            <person name="Fu J."/>
            <person name="Qin R."/>
            <person name="Cao G."/>
        </authorList>
    </citation>
    <scope>NUCLEOTIDE SEQUENCE [LARGE SCALE GENOMIC DNA]</scope>
    <source>
        <strain evidence="9 10">F601</strain>
    </source>
</reference>
<organism evidence="9 10">
    <name type="scientific">Streptomyces tsukubensis</name>
    <dbReference type="NCBI Taxonomy" id="83656"/>
    <lineage>
        <taxon>Bacteria</taxon>
        <taxon>Bacillati</taxon>
        <taxon>Actinomycetota</taxon>
        <taxon>Actinomycetes</taxon>
        <taxon>Kitasatosporales</taxon>
        <taxon>Streptomycetaceae</taxon>
        <taxon>Streptomyces</taxon>
    </lineage>
</organism>
<dbReference type="EMBL" id="MVFC01000077">
    <property type="protein sequence ID" value="OON70454.1"/>
    <property type="molecule type" value="Genomic_DNA"/>
</dbReference>
<dbReference type="SMART" id="SM01294">
    <property type="entry name" value="PKS_PP_betabranch"/>
    <property type="match status" value="1"/>
</dbReference>
<dbReference type="Pfam" id="PF22621">
    <property type="entry name" value="CurL-like_PKS_C"/>
    <property type="match status" value="1"/>
</dbReference>
<keyword evidence="6" id="KW-0012">Acyltransferase</keyword>
<dbReference type="GO" id="GO:0031177">
    <property type="term" value="F:phosphopantetheine binding"/>
    <property type="evidence" value="ECO:0007669"/>
    <property type="project" value="InterPro"/>
</dbReference>
<dbReference type="InterPro" id="IPR016035">
    <property type="entry name" value="Acyl_Trfase/lysoPLipase"/>
</dbReference>
<feature type="region of interest" description="Disordered" evidence="7">
    <location>
        <begin position="770"/>
        <end position="790"/>
    </location>
</feature>
<accession>A0A1V3ZY70</accession>
<name>A0A1V3ZY70_9ACTN</name>
<dbReference type="SMART" id="SM00822">
    <property type="entry name" value="PKS_KR"/>
    <property type="match status" value="1"/>
</dbReference>
<evidence type="ECO:0000313" key="10">
    <source>
        <dbReference type="Proteomes" id="UP000190539"/>
    </source>
</evidence>
<evidence type="ECO:0000259" key="8">
    <source>
        <dbReference type="PROSITE" id="PS50075"/>
    </source>
</evidence>
<dbReference type="InterPro" id="IPR001227">
    <property type="entry name" value="Ac_transferase_dom_sf"/>
</dbReference>
<dbReference type="InterPro" id="IPR016036">
    <property type="entry name" value="Malonyl_transacylase_ACP-bd"/>
</dbReference>